<evidence type="ECO:0000259" key="7">
    <source>
        <dbReference type="SMART" id="SM00278"/>
    </source>
</evidence>
<dbReference type="Gene3D" id="3.40.50.10130">
    <property type="match status" value="1"/>
</dbReference>
<dbReference type="InterPro" id="IPR011335">
    <property type="entry name" value="Restrct_endonuc-II-like"/>
</dbReference>
<feature type="domain" description="Helix-hairpin-helix DNA-binding motif class 1" evidence="7">
    <location>
        <begin position="160"/>
        <end position="179"/>
    </location>
</feature>
<dbReference type="PANTHER" id="PTHR10150:SF0">
    <property type="entry name" value="DNA REPAIR ENDONUCLEASE XPF"/>
    <property type="match status" value="1"/>
</dbReference>
<keyword evidence="6" id="KW-0234">DNA repair</keyword>
<dbReference type="SMART" id="SM00891">
    <property type="entry name" value="ERCC4"/>
    <property type="match status" value="1"/>
</dbReference>
<evidence type="ECO:0000256" key="2">
    <source>
        <dbReference type="ARBA" id="ARBA00022759"/>
    </source>
</evidence>
<evidence type="ECO:0000313" key="9">
    <source>
        <dbReference type="EMBL" id="MCW3806133.1"/>
    </source>
</evidence>
<dbReference type="SMART" id="SM00278">
    <property type="entry name" value="HhH1"/>
    <property type="match status" value="2"/>
</dbReference>
<protein>
    <submittedName>
        <fullName evidence="9">Helix-hairpin-helix domain-containing protein</fullName>
    </submittedName>
</protein>
<evidence type="ECO:0000256" key="6">
    <source>
        <dbReference type="ARBA" id="ARBA00023204"/>
    </source>
</evidence>
<organism evidence="9 10">
    <name type="scientific">Plebeiibacterium marinum</name>
    <dbReference type="NCBI Taxonomy" id="2992111"/>
    <lineage>
        <taxon>Bacteria</taxon>
        <taxon>Pseudomonadati</taxon>
        <taxon>Bacteroidota</taxon>
        <taxon>Bacteroidia</taxon>
        <taxon>Marinilabiliales</taxon>
        <taxon>Marinilabiliaceae</taxon>
        <taxon>Plebeiibacterium</taxon>
    </lineage>
</organism>
<dbReference type="GO" id="GO:0003697">
    <property type="term" value="F:single-stranded DNA binding"/>
    <property type="evidence" value="ECO:0007669"/>
    <property type="project" value="TreeGrafter"/>
</dbReference>
<dbReference type="GO" id="GO:0000724">
    <property type="term" value="P:double-strand break repair via homologous recombination"/>
    <property type="evidence" value="ECO:0007669"/>
    <property type="project" value="TreeGrafter"/>
</dbReference>
<dbReference type="Pfam" id="PF14520">
    <property type="entry name" value="HHH_5"/>
    <property type="match status" value="1"/>
</dbReference>
<dbReference type="CDD" id="cd20075">
    <property type="entry name" value="XPF_nuclease_XPF_arch"/>
    <property type="match status" value="1"/>
</dbReference>
<proteinExistence type="predicted"/>
<dbReference type="GO" id="GO:0003684">
    <property type="term" value="F:damaged DNA binding"/>
    <property type="evidence" value="ECO:0007669"/>
    <property type="project" value="TreeGrafter"/>
</dbReference>
<evidence type="ECO:0000256" key="3">
    <source>
        <dbReference type="ARBA" id="ARBA00022763"/>
    </source>
</evidence>
<evidence type="ECO:0000256" key="5">
    <source>
        <dbReference type="ARBA" id="ARBA00023125"/>
    </source>
</evidence>
<evidence type="ECO:0000256" key="1">
    <source>
        <dbReference type="ARBA" id="ARBA00022722"/>
    </source>
</evidence>
<dbReference type="EMBL" id="JAPDPI010000020">
    <property type="protein sequence ID" value="MCW3806133.1"/>
    <property type="molecule type" value="Genomic_DNA"/>
</dbReference>
<dbReference type="GO" id="GO:1901255">
    <property type="term" value="P:nucleotide-excision repair involved in interstrand cross-link repair"/>
    <property type="evidence" value="ECO:0007669"/>
    <property type="project" value="TreeGrafter"/>
</dbReference>
<dbReference type="AlphaFoldDB" id="A0AAE3MDV6"/>
<sequence length="216" mass="24398">MNYNQTNKALIIIDHREQRSGINKVLEDMGCKVEIDTLKSGDFIINNNIIIERKTKDDFVSTLIQNRLFVQCANLKKSCYNPMILIEGNPYNTTHQISREAIRGALVSVSMSWGIPINYSSSVEDSAKLLLLLAEQNIKSKDEYSRKGYRPKSLIRKQLYFLQGLPTIGPKSAKELLNHFGCLEKVITASTSELETIEGIGKEKAKRIKDFVTASK</sequence>
<keyword evidence="2" id="KW-0255">Endonuclease</keyword>
<accession>A0AAE3MDV6</accession>
<keyword evidence="3" id="KW-0227">DNA damage</keyword>
<dbReference type="SUPFAM" id="SSF47781">
    <property type="entry name" value="RuvA domain 2-like"/>
    <property type="match status" value="1"/>
</dbReference>
<feature type="domain" description="Helix-hairpin-helix DNA-binding motif class 1" evidence="7">
    <location>
        <begin position="192"/>
        <end position="211"/>
    </location>
</feature>
<keyword evidence="4" id="KW-0378">Hydrolase</keyword>
<gene>
    <name evidence="9" type="ORF">OM074_10900</name>
</gene>
<dbReference type="PANTHER" id="PTHR10150">
    <property type="entry name" value="DNA REPAIR ENDONUCLEASE XPF"/>
    <property type="match status" value="1"/>
</dbReference>
<evidence type="ECO:0000313" key="10">
    <source>
        <dbReference type="Proteomes" id="UP001207408"/>
    </source>
</evidence>
<evidence type="ECO:0000259" key="8">
    <source>
        <dbReference type="SMART" id="SM00891"/>
    </source>
</evidence>
<dbReference type="Gene3D" id="1.10.150.20">
    <property type="entry name" value="5' to 3' exonuclease, C-terminal subdomain"/>
    <property type="match status" value="1"/>
</dbReference>
<dbReference type="SUPFAM" id="SSF52980">
    <property type="entry name" value="Restriction endonuclease-like"/>
    <property type="match status" value="1"/>
</dbReference>
<comment type="caution">
    <text evidence="9">The sequence shown here is derived from an EMBL/GenBank/DDBJ whole genome shotgun (WGS) entry which is preliminary data.</text>
</comment>
<reference evidence="9" key="1">
    <citation type="submission" date="2022-10" db="EMBL/GenBank/DDBJ databases">
        <authorList>
            <person name="Yu W.X."/>
        </authorList>
    </citation>
    <scope>NUCLEOTIDE SEQUENCE</scope>
    <source>
        <strain evidence="9">D04</strain>
    </source>
</reference>
<name>A0AAE3MDV6_9BACT</name>
<dbReference type="InterPro" id="IPR010994">
    <property type="entry name" value="RuvA_2-like"/>
</dbReference>
<dbReference type="InterPro" id="IPR006166">
    <property type="entry name" value="ERCC4_domain"/>
</dbReference>
<keyword evidence="5" id="KW-0238">DNA-binding</keyword>
<dbReference type="RefSeq" id="WP_301199505.1">
    <property type="nucleotide sequence ID" value="NZ_JAPDPI010000020.1"/>
</dbReference>
<dbReference type="Proteomes" id="UP001207408">
    <property type="component" value="Unassembled WGS sequence"/>
</dbReference>
<feature type="domain" description="ERCC4" evidence="8">
    <location>
        <begin position="10"/>
        <end position="90"/>
    </location>
</feature>
<keyword evidence="1" id="KW-0540">Nuclease</keyword>
<evidence type="ECO:0000256" key="4">
    <source>
        <dbReference type="ARBA" id="ARBA00022801"/>
    </source>
</evidence>
<dbReference type="GO" id="GO:0000014">
    <property type="term" value="F:single-stranded DNA endodeoxyribonuclease activity"/>
    <property type="evidence" value="ECO:0007669"/>
    <property type="project" value="TreeGrafter"/>
</dbReference>
<dbReference type="Pfam" id="PF02732">
    <property type="entry name" value="ERCC4"/>
    <property type="match status" value="1"/>
</dbReference>
<dbReference type="InterPro" id="IPR003583">
    <property type="entry name" value="Hlx-hairpin-Hlx_DNA-bd_motif"/>
</dbReference>
<keyword evidence="10" id="KW-1185">Reference proteome</keyword>